<proteinExistence type="predicted"/>
<dbReference type="SUPFAM" id="SSF51658">
    <property type="entry name" value="Xylose isomerase-like"/>
    <property type="match status" value="1"/>
</dbReference>
<dbReference type="Pfam" id="PF01261">
    <property type="entry name" value="AP_endonuc_2"/>
    <property type="match status" value="1"/>
</dbReference>
<dbReference type="GO" id="GO:0016853">
    <property type="term" value="F:isomerase activity"/>
    <property type="evidence" value="ECO:0007669"/>
    <property type="project" value="UniProtKB-KW"/>
</dbReference>
<keyword evidence="2" id="KW-0413">Isomerase</keyword>
<evidence type="ECO:0000313" key="2">
    <source>
        <dbReference type="EMBL" id="QDT06467.1"/>
    </source>
</evidence>
<accession>A0A517NH53</accession>
<feature type="domain" description="Xylose isomerase-like TIM barrel" evidence="1">
    <location>
        <begin position="45"/>
        <end position="283"/>
    </location>
</feature>
<dbReference type="InterPro" id="IPR050312">
    <property type="entry name" value="IolE/XylAMocC-like"/>
</dbReference>
<dbReference type="InterPro" id="IPR036237">
    <property type="entry name" value="Xyl_isomerase-like_sf"/>
</dbReference>
<evidence type="ECO:0000313" key="3">
    <source>
        <dbReference type="Proteomes" id="UP000318538"/>
    </source>
</evidence>
<dbReference type="EMBL" id="CP036525">
    <property type="protein sequence ID" value="QDT06467.1"/>
    <property type="molecule type" value="Genomic_DNA"/>
</dbReference>
<dbReference type="InterPro" id="IPR013022">
    <property type="entry name" value="Xyl_isomerase-like_TIM-brl"/>
</dbReference>
<organism evidence="2 3">
    <name type="scientific">Rubripirellula lacrimiformis</name>
    <dbReference type="NCBI Taxonomy" id="1930273"/>
    <lineage>
        <taxon>Bacteria</taxon>
        <taxon>Pseudomonadati</taxon>
        <taxon>Planctomycetota</taxon>
        <taxon>Planctomycetia</taxon>
        <taxon>Pirellulales</taxon>
        <taxon>Pirellulaceae</taxon>
        <taxon>Rubripirellula</taxon>
    </lineage>
</organism>
<dbReference type="PANTHER" id="PTHR12110">
    <property type="entry name" value="HYDROXYPYRUVATE ISOMERASE"/>
    <property type="match status" value="1"/>
</dbReference>
<evidence type="ECO:0000259" key="1">
    <source>
        <dbReference type="Pfam" id="PF01261"/>
    </source>
</evidence>
<protein>
    <submittedName>
        <fullName evidence="2">Xylose isomerase-like TIM barrel</fullName>
    </submittedName>
</protein>
<keyword evidence="3" id="KW-1185">Reference proteome</keyword>
<dbReference type="Proteomes" id="UP000318538">
    <property type="component" value="Chromosome"/>
</dbReference>
<sequence>MLSPAVDAFWRLSIPIKYERIFMKMIKNFSPGSLGINGRQTELLELALTYAFNGIDIDMHEMLRRSQRTDVADAAKYLEAARKAFKIRIGGFDLGINLDADEETFTAQVATLHPLAELAKELGITRAYVRVPAATDRLPYHEYFDVQTARLKQIADLLAVREIKLGIGFAAGKELEEGKEFPFIRNVEGFIALVKAVGSTNVGFYIDTWDWVVGDGAMDQLSELTADEIVAVRLCSLRPESDPATAKSNERVVPTQEGLLDHVKVITHLVEIGFTGPVSPGASGASYKGQTRESIVQRGQVALDEIFTAAGLTVAPLPKDLIEDIPYEPNPIG</sequence>
<name>A0A517NH53_9BACT</name>
<dbReference type="Gene3D" id="3.20.20.150">
    <property type="entry name" value="Divalent-metal-dependent TIM barrel enzymes"/>
    <property type="match status" value="1"/>
</dbReference>
<dbReference type="PANTHER" id="PTHR12110:SF52">
    <property type="entry name" value="XYLOSE ISOMERASE"/>
    <property type="match status" value="1"/>
</dbReference>
<reference evidence="2 3" key="1">
    <citation type="submission" date="2019-02" db="EMBL/GenBank/DDBJ databases">
        <title>Deep-cultivation of Planctomycetes and their phenomic and genomic characterization uncovers novel biology.</title>
        <authorList>
            <person name="Wiegand S."/>
            <person name="Jogler M."/>
            <person name="Boedeker C."/>
            <person name="Pinto D."/>
            <person name="Vollmers J."/>
            <person name="Rivas-Marin E."/>
            <person name="Kohn T."/>
            <person name="Peeters S.H."/>
            <person name="Heuer A."/>
            <person name="Rast P."/>
            <person name="Oberbeckmann S."/>
            <person name="Bunk B."/>
            <person name="Jeske O."/>
            <person name="Meyerdierks A."/>
            <person name="Storesund J.E."/>
            <person name="Kallscheuer N."/>
            <person name="Luecker S."/>
            <person name="Lage O.M."/>
            <person name="Pohl T."/>
            <person name="Merkel B.J."/>
            <person name="Hornburger P."/>
            <person name="Mueller R.-W."/>
            <person name="Bruemmer F."/>
            <person name="Labrenz M."/>
            <person name="Spormann A.M."/>
            <person name="Op den Camp H."/>
            <person name="Overmann J."/>
            <person name="Amann R."/>
            <person name="Jetten M.S.M."/>
            <person name="Mascher T."/>
            <person name="Medema M.H."/>
            <person name="Devos D.P."/>
            <person name="Kaster A.-K."/>
            <person name="Ovreas L."/>
            <person name="Rohde M."/>
            <person name="Galperin M.Y."/>
            <person name="Jogler C."/>
        </authorList>
    </citation>
    <scope>NUCLEOTIDE SEQUENCE [LARGE SCALE GENOMIC DNA]</scope>
    <source>
        <strain evidence="2 3">K22_7</strain>
    </source>
</reference>
<gene>
    <name evidence="2" type="ORF">K227x_48770</name>
</gene>
<dbReference type="KEGG" id="rlc:K227x_48770"/>
<dbReference type="AlphaFoldDB" id="A0A517NH53"/>